<reference evidence="1 2" key="1">
    <citation type="journal article" date="2015" name="Genome Announc.">
        <title>Genome Sequences of Oblitimonas alkaliphila gen. nov. sp. nov. (Proposed), a Novel Bacterium of the Pseudomonadaceae Family.</title>
        <authorList>
            <person name="Lauer A.C."/>
            <person name="Nicholson A.C."/>
            <person name="Humrighouse B.W."/>
            <person name="Emery B."/>
            <person name="Drobish A."/>
            <person name="Juieng P."/>
            <person name="Loparev V."/>
            <person name="McQuiston J.R."/>
        </authorList>
    </citation>
    <scope>NUCLEOTIDE SEQUENCE [LARGE SCALE GENOMIC DNA]</scope>
    <source>
        <strain evidence="1 2">E5571</strain>
    </source>
</reference>
<dbReference type="STRING" id="1697053.AKN87_00175"/>
<organism evidence="1 2">
    <name type="scientific">Thiopseudomonas alkaliphila</name>
    <dbReference type="NCBI Taxonomy" id="1697053"/>
    <lineage>
        <taxon>Bacteria</taxon>
        <taxon>Pseudomonadati</taxon>
        <taxon>Pseudomonadota</taxon>
        <taxon>Gammaproteobacteria</taxon>
        <taxon>Pseudomonadales</taxon>
        <taxon>Pseudomonadaceae</taxon>
        <taxon>Thiopseudomonas</taxon>
    </lineage>
</organism>
<dbReference type="InterPro" id="IPR018741">
    <property type="entry name" value="DUF2288"/>
</dbReference>
<dbReference type="Proteomes" id="UP000063953">
    <property type="component" value="Chromosome"/>
</dbReference>
<evidence type="ECO:0008006" key="3">
    <source>
        <dbReference type="Google" id="ProtNLM"/>
    </source>
</evidence>
<dbReference type="RefSeq" id="WP_053101469.1">
    <property type="nucleotide sequence ID" value="NZ_CP012365.1"/>
</dbReference>
<dbReference type="AlphaFoldDB" id="A0A0K1XG76"/>
<evidence type="ECO:0000313" key="1">
    <source>
        <dbReference type="EMBL" id="AKX60168.1"/>
    </source>
</evidence>
<proteinExistence type="predicted"/>
<protein>
    <recommendedName>
        <fullName evidence="3">DUF2288 domain-containing protein</fullName>
    </recommendedName>
</protein>
<accession>A0A0K1XG76</accession>
<gene>
    <name evidence="1" type="ORF">AKN88_09680</name>
</gene>
<dbReference type="Pfam" id="PF10052">
    <property type="entry name" value="DUF2288"/>
    <property type="match status" value="1"/>
</dbReference>
<sequence>MTQDVSTLYAQILGETAQISWQELEKFFAQGVLFSVDPALDLVAVAESIADDNKKQVSALMQQKKLYRLTDEEALNYQSNNQTLWAIVLSPWILVQNRSATPQ</sequence>
<evidence type="ECO:0000313" key="2">
    <source>
        <dbReference type="Proteomes" id="UP000063953"/>
    </source>
</evidence>
<keyword evidence="2" id="KW-1185">Reference proteome</keyword>
<name>A0A0K1XG76_9GAMM</name>
<dbReference type="EMBL" id="CP012365">
    <property type="protein sequence ID" value="AKX60168.1"/>
    <property type="molecule type" value="Genomic_DNA"/>
</dbReference>